<feature type="domain" description="DUF2786" evidence="2">
    <location>
        <begin position="6"/>
        <end position="42"/>
    </location>
</feature>
<dbReference type="AlphaFoldDB" id="C8XIU5"/>
<sequence length="278" mass="30715">MSEKDLARIAALLRKAEGTDNDHEADAFLQAAQRLATLASVDLAMARSHTQRQERRPVPTQRAIVIGESGKRGLRTYVELFLAIGRANNLTCDIARDSTRVHAFGFDTDIDMAQTLYASLVVQMVRASDAYIKSGDYAVEKVIKRVAVTTPGRSGGWRQEYQYVEKPVHATTARINFQQAFAHRIAARLAQARQETEQQLIAEQPDEQGRGVALVLRNREVELADHYRAHSQARGTWSGTRAAAGQAERSRRAGDRAGRRARLTPEKAIGGQRGAIDG</sequence>
<evidence type="ECO:0000256" key="1">
    <source>
        <dbReference type="SAM" id="MobiDB-lite"/>
    </source>
</evidence>
<accession>C8XIU5</accession>
<proteinExistence type="predicted"/>
<dbReference type="Pfam" id="PF10979">
    <property type="entry name" value="DUF2786"/>
    <property type="match status" value="1"/>
</dbReference>
<evidence type="ECO:0000259" key="2">
    <source>
        <dbReference type="Pfam" id="PF10979"/>
    </source>
</evidence>
<feature type="domain" description="DUF7168" evidence="3">
    <location>
        <begin position="76"/>
        <end position="211"/>
    </location>
</feature>
<dbReference type="InParanoid" id="C8XIU5"/>
<dbReference type="Pfam" id="PF23771">
    <property type="entry name" value="DUF7168"/>
    <property type="match status" value="1"/>
</dbReference>
<dbReference type="OrthoDB" id="4760874at2"/>
<feature type="compositionally biased region" description="Basic and acidic residues" evidence="1">
    <location>
        <begin position="248"/>
        <end position="258"/>
    </location>
</feature>
<evidence type="ECO:0000313" key="5">
    <source>
        <dbReference type="Proteomes" id="UP000002218"/>
    </source>
</evidence>
<dbReference type="RefSeq" id="WP_012814007.1">
    <property type="nucleotide sequence ID" value="NC_013235.1"/>
</dbReference>
<dbReference type="HOGENOM" id="CLU_097511_0_0_11"/>
<dbReference type="STRING" id="479431.Namu_0098"/>
<evidence type="ECO:0000259" key="3">
    <source>
        <dbReference type="Pfam" id="PF23771"/>
    </source>
</evidence>
<reference evidence="4 5" key="2">
    <citation type="journal article" date="2010" name="Stand. Genomic Sci.">
        <title>Complete genome sequence of Nakamurella multipartita type strain (Y-104).</title>
        <authorList>
            <person name="Tice H."/>
            <person name="Mayilraj S."/>
            <person name="Sims D."/>
            <person name="Lapidus A."/>
            <person name="Nolan M."/>
            <person name="Lucas S."/>
            <person name="Glavina Del Rio T."/>
            <person name="Copeland A."/>
            <person name="Cheng J.F."/>
            <person name="Meincke L."/>
            <person name="Bruce D."/>
            <person name="Goodwin L."/>
            <person name="Pitluck S."/>
            <person name="Ivanova N."/>
            <person name="Mavromatis K."/>
            <person name="Ovchinnikova G."/>
            <person name="Pati A."/>
            <person name="Chen A."/>
            <person name="Palaniappan K."/>
            <person name="Land M."/>
            <person name="Hauser L."/>
            <person name="Chang Y.J."/>
            <person name="Jeffries C.D."/>
            <person name="Detter J.C."/>
            <person name="Brettin T."/>
            <person name="Rohde M."/>
            <person name="Goker M."/>
            <person name="Bristow J."/>
            <person name="Eisen J.A."/>
            <person name="Markowitz V."/>
            <person name="Hugenholtz P."/>
            <person name="Kyrpides N.C."/>
            <person name="Klenk H.P."/>
            <person name="Chen F."/>
        </authorList>
    </citation>
    <scope>NUCLEOTIDE SEQUENCE [LARGE SCALE GENOMIC DNA]</scope>
    <source>
        <strain evidence="5">ATCC 700099 / DSM 44233 / CIP 104796 / JCM 9543 / NBRC 105858 / Y-104</strain>
    </source>
</reference>
<name>C8XIU5_NAKMY</name>
<feature type="region of interest" description="Disordered" evidence="1">
    <location>
        <begin position="232"/>
        <end position="278"/>
    </location>
</feature>
<reference evidence="5" key="1">
    <citation type="submission" date="2009-09" db="EMBL/GenBank/DDBJ databases">
        <title>The complete genome of Nakamurella multipartita DSM 44233.</title>
        <authorList>
            <consortium name="US DOE Joint Genome Institute (JGI-PGF)"/>
            <person name="Lucas S."/>
            <person name="Copeland A."/>
            <person name="Lapidus A."/>
            <person name="Glavina del Rio T."/>
            <person name="Dalin E."/>
            <person name="Tice H."/>
            <person name="Bruce D."/>
            <person name="Goodwin L."/>
            <person name="Pitluck S."/>
            <person name="Kyrpides N."/>
            <person name="Mavromatis K."/>
            <person name="Ivanova N."/>
            <person name="Ovchinnikova G."/>
            <person name="Sims D."/>
            <person name="Meincke L."/>
            <person name="Brettin T."/>
            <person name="Detter J.C."/>
            <person name="Han C."/>
            <person name="Larimer F."/>
            <person name="Land M."/>
            <person name="Hauser L."/>
            <person name="Markowitz V."/>
            <person name="Cheng J.-F."/>
            <person name="Hugenholtz P."/>
            <person name="Woyke T."/>
            <person name="Wu D."/>
            <person name="Klenk H.-P."/>
            <person name="Eisen J.A."/>
        </authorList>
    </citation>
    <scope>NUCLEOTIDE SEQUENCE [LARGE SCALE GENOMIC DNA]</scope>
    <source>
        <strain evidence="5">ATCC 700099 / DSM 44233 / CIP 104796 / JCM 9543 / NBRC 105858 / Y-104</strain>
    </source>
</reference>
<organism evidence="4 5">
    <name type="scientific">Nakamurella multipartita (strain ATCC 700099 / DSM 44233 / CIP 104796 / JCM 9543 / NBRC 105858 / Y-104)</name>
    <name type="common">Microsphaera multipartita</name>
    <dbReference type="NCBI Taxonomy" id="479431"/>
    <lineage>
        <taxon>Bacteria</taxon>
        <taxon>Bacillati</taxon>
        <taxon>Actinomycetota</taxon>
        <taxon>Actinomycetes</taxon>
        <taxon>Nakamurellales</taxon>
        <taxon>Nakamurellaceae</taxon>
        <taxon>Nakamurella</taxon>
    </lineage>
</organism>
<dbReference type="eggNOG" id="ENOG5031KBW">
    <property type="taxonomic scope" value="Bacteria"/>
</dbReference>
<keyword evidence="5" id="KW-1185">Reference proteome</keyword>
<dbReference type="Proteomes" id="UP000002218">
    <property type="component" value="Chromosome"/>
</dbReference>
<dbReference type="InterPro" id="IPR055592">
    <property type="entry name" value="DUF7168"/>
</dbReference>
<evidence type="ECO:0000313" key="4">
    <source>
        <dbReference type="EMBL" id="ACV76532.1"/>
    </source>
</evidence>
<gene>
    <name evidence="4" type="ordered locus">Namu_0098</name>
</gene>
<dbReference type="EMBL" id="CP001737">
    <property type="protein sequence ID" value="ACV76532.1"/>
    <property type="molecule type" value="Genomic_DNA"/>
</dbReference>
<protein>
    <submittedName>
        <fullName evidence="4">Uncharacterized protein</fullName>
    </submittedName>
</protein>
<dbReference type="InterPro" id="IPR024498">
    <property type="entry name" value="DUF2786"/>
</dbReference>
<dbReference type="KEGG" id="nml:Namu_0098"/>